<keyword evidence="1" id="KW-1133">Transmembrane helix</keyword>
<name>A0A1W0A419_9STRA</name>
<keyword evidence="3" id="KW-1185">Reference proteome</keyword>
<keyword evidence="1" id="KW-0472">Membrane</keyword>
<dbReference type="EMBL" id="JNBS01000521">
    <property type="protein sequence ID" value="OQS04978.1"/>
    <property type="molecule type" value="Genomic_DNA"/>
</dbReference>
<organism evidence="2 3">
    <name type="scientific">Thraustotheca clavata</name>
    <dbReference type="NCBI Taxonomy" id="74557"/>
    <lineage>
        <taxon>Eukaryota</taxon>
        <taxon>Sar</taxon>
        <taxon>Stramenopiles</taxon>
        <taxon>Oomycota</taxon>
        <taxon>Saprolegniomycetes</taxon>
        <taxon>Saprolegniales</taxon>
        <taxon>Achlyaceae</taxon>
        <taxon>Thraustotheca</taxon>
    </lineage>
</organism>
<comment type="caution">
    <text evidence="2">The sequence shown here is derived from an EMBL/GenBank/DDBJ whole genome shotgun (WGS) entry which is preliminary data.</text>
</comment>
<protein>
    <recommendedName>
        <fullName evidence="4">Transmembrane protein</fullName>
    </recommendedName>
</protein>
<dbReference type="AlphaFoldDB" id="A0A1W0A419"/>
<gene>
    <name evidence="2" type="ORF">THRCLA_20743</name>
</gene>
<evidence type="ECO:0000313" key="2">
    <source>
        <dbReference type="EMBL" id="OQS04978.1"/>
    </source>
</evidence>
<accession>A0A1W0A419</accession>
<sequence length="122" mass="14027">MKKDHRGRQKSFSIQGHTMEVYQRMVTFVGTIIFFPNFFFKAHPTILISGFMVATVQKHTFRMEGHLFICNISKTLDKRSGKCKRGPRYMSSFTMSFPKALNHTGSSIFFGPCIFHKEGHAS</sequence>
<proteinExistence type="predicted"/>
<evidence type="ECO:0000256" key="1">
    <source>
        <dbReference type="SAM" id="Phobius"/>
    </source>
</evidence>
<evidence type="ECO:0000313" key="3">
    <source>
        <dbReference type="Proteomes" id="UP000243217"/>
    </source>
</evidence>
<evidence type="ECO:0008006" key="4">
    <source>
        <dbReference type="Google" id="ProtNLM"/>
    </source>
</evidence>
<keyword evidence="1" id="KW-0812">Transmembrane</keyword>
<feature type="transmembrane region" description="Helical" evidence="1">
    <location>
        <begin position="21"/>
        <end position="40"/>
    </location>
</feature>
<reference evidence="2 3" key="1">
    <citation type="journal article" date="2014" name="Genome Biol. Evol.">
        <title>The secreted proteins of Achlya hypogyna and Thraustotheca clavata identify the ancestral oomycete secretome and reveal gene acquisitions by horizontal gene transfer.</title>
        <authorList>
            <person name="Misner I."/>
            <person name="Blouin N."/>
            <person name="Leonard G."/>
            <person name="Richards T.A."/>
            <person name="Lane C.E."/>
        </authorList>
    </citation>
    <scope>NUCLEOTIDE SEQUENCE [LARGE SCALE GENOMIC DNA]</scope>
    <source>
        <strain evidence="2 3">ATCC 34112</strain>
    </source>
</reference>
<dbReference type="Proteomes" id="UP000243217">
    <property type="component" value="Unassembled WGS sequence"/>
</dbReference>